<dbReference type="Proteomes" id="UP000183053">
    <property type="component" value="Unassembled WGS sequence"/>
</dbReference>
<sequence length="284" mass="30771">MTHAEPVSASDARAKFASMIATAQAGVVVPITSHGRVQAYLTPPSFVEGEQPEGVLVPYGVFGTYALRALLHEAKWLVEVGNVLGAGDPAGSIFWHLWKEERASLVGYFADYFVEVLRGFEEAADTGSQVGVPAVEDVVHAVTMGLPHAAHAVEGDIRDHLLAGMRSRLVGAEAALLLGVAPYACDLGDIQRVPDIDDPNPEPYRRPPRFIPDEMLNMTGIDAWRERKASVLRWAARRQEPWTLATAAKVLPADLLPHLALILAELVDQGRLACENGWYSAQPA</sequence>
<keyword evidence="2" id="KW-1185">Reference proteome</keyword>
<dbReference type="AlphaFoldDB" id="A0A1H1H5I4"/>
<protein>
    <submittedName>
        <fullName evidence="1">Uncharacterized protein</fullName>
    </submittedName>
</protein>
<evidence type="ECO:0000313" key="1">
    <source>
        <dbReference type="EMBL" id="SDR20710.1"/>
    </source>
</evidence>
<evidence type="ECO:0000313" key="2">
    <source>
        <dbReference type="Proteomes" id="UP000183053"/>
    </source>
</evidence>
<dbReference type="EMBL" id="FNLF01000002">
    <property type="protein sequence ID" value="SDR20710.1"/>
    <property type="molecule type" value="Genomic_DNA"/>
</dbReference>
<name>A0A1H1H5I4_9ACTN</name>
<gene>
    <name evidence="1" type="ORF">SAMN04489765_3834</name>
</gene>
<dbReference type="RefSeq" id="WP_139184253.1">
    <property type="nucleotide sequence ID" value="NZ_FNLF01000002.1"/>
</dbReference>
<proteinExistence type="predicted"/>
<reference evidence="2" key="1">
    <citation type="submission" date="2016-10" db="EMBL/GenBank/DDBJ databases">
        <authorList>
            <person name="Varghese N."/>
            <person name="Submissions S."/>
        </authorList>
    </citation>
    <scope>NUCLEOTIDE SEQUENCE [LARGE SCALE GENOMIC DNA]</scope>
    <source>
        <strain evidence="2">DSM 44142</strain>
    </source>
</reference>
<accession>A0A1H1H5I4</accession>
<organism evidence="1 2">
    <name type="scientific">Tsukamurella pulmonis</name>
    <dbReference type="NCBI Taxonomy" id="47312"/>
    <lineage>
        <taxon>Bacteria</taxon>
        <taxon>Bacillati</taxon>
        <taxon>Actinomycetota</taxon>
        <taxon>Actinomycetes</taxon>
        <taxon>Mycobacteriales</taxon>
        <taxon>Tsukamurellaceae</taxon>
        <taxon>Tsukamurella</taxon>
    </lineage>
</organism>